<proteinExistence type="predicted"/>
<name>A0AAN9FEI6_CROPI</name>
<evidence type="ECO:0000313" key="1">
    <source>
        <dbReference type="EMBL" id="KAK7272866.1"/>
    </source>
</evidence>
<reference evidence="1 2" key="1">
    <citation type="submission" date="2024-01" db="EMBL/GenBank/DDBJ databases">
        <title>The genomes of 5 underutilized Papilionoideae crops provide insights into root nodulation and disease resistanc.</title>
        <authorList>
            <person name="Yuan L."/>
        </authorList>
    </citation>
    <scope>NUCLEOTIDE SEQUENCE [LARGE SCALE GENOMIC DNA]</scope>
    <source>
        <strain evidence="1">ZHUSHIDOU_FW_LH</strain>
        <tissue evidence="1">Leaf</tissue>
    </source>
</reference>
<keyword evidence="2" id="KW-1185">Reference proteome</keyword>
<organism evidence="1 2">
    <name type="scientific">Crotalaria pallida</name>
    <name type="common">Smooth rattlebox</name>
    <name type="synonym">Crotalaria striata</name>
    <dbReference type="NCBI Taxonomy" id="3830"/>
    <lineage>
        <taxon>Eukaryota</taxon>
        <taxon>Viridiplantae</taxon>
        <taxon>Streptophyta</taxon>
        <taxon>Embryophyta</taxon>
        <taxon>Tracheophyta</taxon>
        <taxon>Spermatophyta</taxon>
        <taxon>Magnoliopsida</taxon>
        <taxon>eudicotyledons</taxon>
        <taxon>Gunneridae</taxon>
        <taxon>Pentapetalae</taxon>
        <taxon>rosids</taxon>
        <taxon>fabids</taxon>
        <taxon>Fabales</taxon>
        <taxon>Fabaceae</taxon>
        <taxon>Papilionoideae</taxon>
        <taxon>50 kb inversion clade</taxon>
        <taxon>genistoids sensu lato</taxon>
        <taxon>core genistoids</taxon>
        <taxon>Crotalarieae</taxon>
        <taxon>Crotalaria</taxon>
    </lineage>
</organism>
<protein>
    <submittedName>
        <fullName evidence="1">Uncharacterized protein</fullName>
    </submittedName>
</protein>
<dbReference type="AlphaFoldDB" id="A0AAN9FEI6"/>
<accession>A0AAN9FEI6</accession>
<dbReference type="Proteomes" id="UP001372338">
    <property type="component" value="Unassembled WGS sequence"/>
</dbReference>
<gene>
    <name evidence="1" type="ORF">RIF29_13906</name>
</gene>
<evidence type="ECO:0000313" key="2">
    <source>
        <dbReference type="Proteomes" id="UP001372338"/>
    </source>
</evidence>
<comment type="caution">
    <text evidence="1">The sequence shown here is derived from an EMBL/GenBank/DDBJ whole genome shotgun (WGS) entry which is preliminary data.</text>
</comment>
<dbReference type="EMBL" id="JAYWIO010000003">
    <property type="protein sequence ID" value="KAK7272866.1"/>
    <property type="molecule type" value="Genomic_DNA"/>
</dbReference>
<sequence>MSPAPNLNRIILNSSLDHDLRMVKSRNHLTIVIVTTTMHSSCREWNGFTKAPWLLAPVSRGFTACADRDQM</sequence>